<dbReference type="HOGENOM" id="CLU_2945153_0_0_1"/>
<evidence type="ECO:0000313" key="1">
    <source>
        <dbReference type="EMBL" id="KEH38966.1"/>
    </source>
</evidence>
<dbReference type="EnsemblPlants" id="KEH38966">
    <property type="protein sequence ID" value="KEH38966"/>
    <property type="gene ID" value="MTR_2g085095"/>
</dbReference>
<reference evidence="1 3" key="2">
    <citation type="journal article" date="2014" name="BMC Genomics">
        <title>An improved genome release (version Mt4.0) for the model legume Medicago truncatula.</title>
        <authorList>
            <person name="Tang H."/>
            <person name="Krishnakumar V."/>
            <person name="Bidwell S."/>
            <person name="Rosen B."/>
            <person name="Chan A."/>
            <person name="Zhou S."/>
            <person name="Gentzbittel L."/>
            <person name="Childs K.L."/>
            <person name="Yandell M."/>
            <person name="Gundlach H."/>
            <person name="Mayer K.F."/>
            <person name="Schwartz D.C."/>
            <person name="Town C.D."/>
        </authorList>
    </citation>
    <scope>GENOME REANNOTATION</scope>
    <source>
        <strain evidence="1">A17</strain>
        <strain evidence="2 3">cv. Jemalong A17</strain>
    </source>
</reference>
<gene>
    <name evidence="1" type="ordered locus">MTR_2g085095</name>
</gene>
<dbReference type="Proteomes" id="UP000002051">
    <property type="component" value="Chromosome 2"/>
</dbReference>
<keyword evidence="3" id="KW-1185">Reference proteome</keyword>
<proteinExistence type="predicted"/>
<organism evidence="1 3">
    <name type="scientific">Medicago truncatula</name>
    <name type="common">Barrel medic</name>
    <name type="synonym">Medicago tribuloides</name>
    <dbReference type="NCBI Taxonomy" id="3880"/>
    <lineage>
        <taxon>Eukaryota</taxon>
        <taxon>Viridiplantae</taxon>
        <taxon>Streptophyta</taxon>
        <taxon>Embryophyta</taxon>
        <taxon>Tracheophyta</taxon>
        <taxon>Spermatophyta</taxon>
        <taxon>Magnoliopsida</taxon>
        <taxon>eudicotyledons</taxon>
        <taxon>Gunneridae</taxon>
        <taxon>Pentapetalae</taxon>
        <taxon>rosids</taxon>
        <taxon>fabids</taxon>
        <taxon>Fabales</taxon>
        <taxon>Fabaceae</taxon>
        <taxon>Papilionoideae</taxon>
        <taxon>50 kb inversion clade</taxon>
        <taxon>NPAAA clade</taxon>
        <taxon>Hologalegina</taxon>
        <taxon>IRL clade</taxon>
        <taxon>Trifolieae</taxon>
        <taxon>Medicago</taxon>
    </lineage>
</organism>
<sequence length="60" mass="6698">MYKTNKYRDSGSPCRRPLDDLDLFVVAPFYKIERDGDGAGIPEPVGDGDEIQFFIPVGYG</sequence>
<dbReference type="EMBL" id="CM001218">
    <property type="protein sequence ID" value="KEH38966.1"/>
    <property type="molecule type" value="Genomic_DNA"/>
</dbReference>
<evidence type="ECO:0000313" key="3">
    <source>
        <dbReference type="Proteomes" id="UP000002051"/>
    </source>
</evidence>
<dbReference type="AlphaFoldDB" id="A0A072VBI7"/>
<reference evidence="1 3" key="1">
    <citation type="journal article" date="2011" name="Nature">
        <title>The Medicago genome provides insight into the evolution of rhizobial symbioses.</title>
        <authorList>
            <person name="Young N.D."/>
            <person name="Debelle F."/>
            <person name="Oldroyd G.E."/>
            <person name="Geurts R."/>
            <person name="Cannon S.B."/>
            <person name="Udvardi M.K."/>
            <person name="Benedito V.A."/>
            <person name="Mayer K.F."/>
            <person name="Gouzy J."/>
            <person name="Schoof H."/>
            <person name="Van de Peer Y."/>
            <person name="Proost S."/>
            <person name="Cook D.R."/>
            <person name="Meyers B.C."/>
            <person name="Spannagl M."/>
            <person name="Cheung F."/>
            <person name="De Mita S."/>
            <person name="Krishnakumar V."/>
            <person name="Gundlach H."/>
            <person name="Zhou S."/>
            <person name="Mudge J."/>
            <person name="Bharti A.K."/>
            <person name="Murray J.D."/>
            <person name="Naoumkina M.A."/>
            <person name="Rosen B."/>
            <person name="Silverstein K.A."/>
            <person name="Tang H."/>
            <person name="Rombauts S."/>
            <person name="Zhao P.X."/>
            <person name="Zhou P."/>
            <person name="Barbe V."/>
            <person name="Bardou P."/>
            <person name="Bechner M."/>
            <person name="Bellec A."/>
            <person name="Berger A."/>
            <person name="Berges H."/>
            <person name="Bidwell S."/>
            <person name="Bisseling T."/>
            <person name="Choisne N."/>
            <person name="Couloux A."/>
            <person name="Denny R."/>
            <person name="Deshpande S."/>
            <person name="Dai X."/>
            <person name="Doyle J.J."/>
            <person name="Dudez A.M."/>
            <person name="Farmer A.D."/>
            <person name="Fouteau S."/>
            <person name="Franken C."/>
            <person name="Gibelin C."/>
            <person name="Gish J."/>
            <person name="Goldstein S."/>
            <person name="Gonzalez A.J."/>
            <person name="Green P.J."/>
            <person name="Hallab A."/>
            <person name="Hartog M."/>
            <person name="Hua A."/>
            <person name="Humphray S.J."/>
            <person name="Jeong D.H."/>
            <person name="Jing Y."/>
            <person name="Jocker A."/>
            <person name="Kenton S.M."/>
            <person name="Kim D.J."/>
            <person name="Klee K."/>
            <person name="Lai H."/>
            <person name="Lang C."/>
            <person name="Lin S."/>
            <person name="Macmil S.L."/>
            <person name="Magdelenat G."/>
            <person name="Matthews L."/>
            <person name="McCorrison J."/>
            <person name="Monaghan E.L."/>
            <person name="Mun J.H."/>
            <person name="Najar F.Z."/>
            <person name="Nicholson C."/>
            <person name="Noirot C."/>
            <person name="O'Bleness M."/>
            <person name="Paule C.R."/>
            <person name="Poulain J."/>
            <person name="Prion F."/>
            <person name="Qin B."/>
            <person name="Qu C."/>
            <person name="Retzel E.F."/>
            <person name="Riddle C."/>
            <person name="Sallet E."/>
            <person name="Samain S."/>
            <person name="Samson N."/>
            <person name="Sanders I."/>
            <person name="Saurat O."/>
            <person name="Scarpelli C."/>
            <person name="Schiex T."/>
            <person name="Segurens B."/>
            <person name="Severin A.J."/>
            <person name="Sherrier D.J."/>
            <person name="Shi R."/>
            <person name="Sims S."/>
            <person name="Singer S.R."/>
            <person name="Sinharoy S."/>
            <person name="Sterck L."/>
            <person name="Viollet A."/>
            <person name="Wang B.B."/>
            <person name="Wang K."/>
            <person name="Wang M."/>
            <person name="Wang X."/>
            <person name="Warfsmann J."/>
            <person name="Weissenbach J."/>
            <person name="White D.D."/>
            <person name="White J.D."/>
            <person name="Wiley G.B."/>
            <person name="Wincker P."/>
            <person name="Xing Y."/>
            <person name="Yang L."/>
            <person name="Yao Z."/>
            <person name="Ying F."/>
            <person name="Zhai J."/>
            <person name="Zhou L."/>
            <person name="Zuber A."/>
            <person name="Denarie J."/>
            <person name="Dixon R.A."/>
            <person name="May G.D."/>
            <person name="Schwartz D.C."/>
            <person name="Rogers J."/>
            <person name="Quetier F."/>
            <person name="Town C.D."/>
            <person name="Roe B.A."/>
        </authorList>
    </citation>
    <scope>NUCLEOTIDE SEQUENCE [LARGE SCALE GENOMIC DNA]</scope>
    <source>
        <strain evidence="1">A17</strain>
        <strain evidence="2 3">cv. Jemalong A17</strain>
    </source>
</reference>
<name>A0A072VBI7_MEDTR</name>
<reference evidence="2" key="3">
    <citation type="submission" date="2015-04" db="UniProtKB">
        <authorList>
            <consortium name="EnsemblPlants"/>
        </authorList>
    </citation>
    <scope>IDENTIFICATION</scope>
    <source>
        <strain evidence="2">cv. Jemalong A17</strain>
    </source>
</reference>
<accession>A0A072VBI7</accession>
<protein>
    <submittedName>
        <fullName evidence="1 2">Uncharacterized protein</fullName>
    </submittedName>
</protein>
<evidence type="ECO:0000313" key="2">
    <source>
        <dbReference type="EnsemblPlants" id="KEH38966"/>
    </source>
</evidence>